<dbReference type="Gene3D" id="1.20.120.530">
    <property type="entry name" value="GntR ligand-binding domain-like"/>
    <property type="match status" value="1"/>
</dbReference>
<dbReference type="InterPro" id="IPR036390">
    <property type="entry name" value="WH_DNA-bd_sf"/>
</dbReference>
<dbReference type="RefSeq" id="WP_191158197.1">
    <property type="nucleotide sequence ID" value="NZ_JACXAI010000011.1"/>
</dbReference>
<dbReference type="PRINTS" id="PR00035">
    <property type="entry name" value="HTHGNTR"/>
</dbReference>
<dbReference type="Pfam" id="PF07729">
    <property type="entry name" value="FCD"/>
    <property type="match status" value="1"/>
</dbReference>
<dbReference type="InterPro" id="IPR008920">
    <property type="entry name" value="TF_FadR/GntR_C"/>
</dbReference>
<dbReference type="Gene3D" id="1.10.10.10">
    <property type="entry name" value="Winged helix-like DNA-binding domain superfamily/Winged helix DNA-binding domain"/>
    <property type="match status" value="1"/>
</dbReference>
<protein>
    <submittedName>
        <fullName evidence="6">FadR family transcriptional regulator</fullName>
    </submittedName>
</protein>
<dbReference type="PANTHER" id="PTHR43537">
    <property type="entry name" value="TRANSCRIPTIONAL REGULATOR, GNTR FAMILY"/>
    <property type="match status" value="1"/>
</dbReference>
<evidence type="ECO:0000256" key="3">
    <source>
        <dbReference type="ARBA" id="ARBA00023163"/>
    </source>
</evidence>
<evidence type="ECO:0000313" key="6">
    <source>
        <dbReference type="EMBL" id="MBD1380600.1"/>
    </source>
</evidence>
<dbReference type="CDD" id="cd07377">
    <property type="entry name" value="WHTH_GntR"/>
    <property type="match status" value="1"/>
</dbReference>
<gene>
    <name evidence="6" type="ORF">IC621_10190</name>
</gene>
<feature type="region of interest" description="Disordered" evidence="4">
    <location>
        <begin position="215"/>
        <end position="236"/>
    </location>
</feature>
<keyword evidence="3" id="KW-0804">Transcription</keyword>
<dbReference type="Pfam" id="PF00392">
    <property type="entry name" value="GntR"/>
    <property type="match status" value="1"/>
</dbReference>
<keyword evidence="2" id="KW-0238">DNA-binding</keyword>
<dbReference type="PANTHER" id="PTHR43537:SF5">
    <property type="entry name" value="UXU OPERON TRANSCRIPTIONAL REGULATOR"/>
    <property type="match status" value="1"/>
</dbReference>
<dbReference type="InterPro" id="IPR011711">
    <property type="entry name" value="GntR_C"/>
</dbReference>
<dbReference type="SUPFAM" id="SSF48008">
    <property type="entry name" value="GntR ligand-binding domain-like"/>
    <property type="match status" value="1"/>
</dbReference>
<evidence type="ECO:0000256" key="4">
    <source>
        <dbReference type="SAM" id="MobiDB-lite"/>
    </source>
</evidence>
<organism evidence="6 7">
    <name type="scientific">Metabacillus arenae</name>
    <dbReference type="NCBI Taxonomy" id="2771434"/>
    <lineage>
        <taxon>Bacteria</taxon>
        <taxon>Bacillati</taxon>
        <taxon>Bacillota</taxon>
        <taxon>Bacilli</taxon>
        <taxon>Bacillales</taxon>
        <taxon>Bacillaceae</taxon>
        <taxon>Metabacillus</taxon>
    </lineage>
</organism>
<comment type="caution">
    <text evidence="6">The sequence shown here is derived from an EMBL/GenBank/DDBJ whole genome shotgun (WGS) entry which is preliminary data.</text>
</comment>
<dbReference type="SMART" id="SM00895">
    <property type="entry name" value="FCD"/>
    <property type="match status" value="1"/>
</dbReference>
<evidence type="ECO:0000256" key="1">
    <source>
        <dbReference type="ARBA" id="ARBA00023015"/>
    </source>
</evidence>
<keyword evidence="7" id="KW-1185">Reference proteome</keyword>
<evidence type="ECO:0000259" key="5">
    <source>
        <dbReference type="PROSITE" id="PS50949"/>
    </source>
</evidence>
<dbReference type="AlphaFoldDB" id="A0A926RXF0"/>
<dbReference type="SMART" id="SM00345">
    <property type="entry name" value="HTH_GNTR"/>
    <property type="match status" value="1"/>
</dbReference>
<sequence length="236" mass="26831">MKLSFDRKGISEQVADHIKQVIQDGKYKVGEKIPGEREMAAELEVSRNTVREAYKILEAYGYVIARHGTGVFVASEEEQIRKMTGSFFVTSDQVKDLFAVRKILEDSTVEWAILNSSEQEIEELSRIVFQAKNAANAAVVDFQQLSELDHKFHLVLAKMAQNSVLNRIMHNLIDLLGKSRMQSIQIPGRAIQSIEEHEEIVKAIKTKNISDAKKHMTHHLESVEESITNSLKRKDE</sequence>
<feature type="domain" description="HTH gntR-type" evidence="5">
    <location>
        <begin position="8"/>
        <end position="76"/>
    </location>
</feature>
<dbReference type="InterPro" id="IPR000524">
    <property type="entry name" value="Tscrpt_reg_HTH_GntR"/>
</dbReference>
<evidence type="ECO:0000313" key="7">
    <source>
        <dbReference type="Proteomes" id="UP000626844"/>
    </source>
</evidence>
<dbReference type="GO" id="GO:0003700">
    <property type="term" value="F:DNA-binding transcription factor activity"/>
    <property type="evidence" value="ECO:0007669"/>
    <property type="project" value="InterPro"/>
</dbReference>
<dbReference type="EMBL" id="JACXAI010000011">
    <property type="protein sequence ID" value="MBD1380600.1"/>
    <property type="molecule type" value="Genomic_DNA"/>
</dbReference>
<dbReference type="InterPro" id="IPR036388">
    <property type="entry name" value="WH-like_DNA-bd_sf"/>
</dbReference>
<dbReference type="GO" id="GO:0003677">
    <property type="term" value="F:DNA binding"/>
    <property type="evidence" value="ECO:0007669"/>
    <property type="project" value="UniProtKB-KW"/>
</dbReference>
<evidence type="ECO:0000256" key="2">
    <source>
        <dbReference type="ARBA" id="ARBA00023125"/>
    </source>
</evidence>
<proteinExistence type="predicted"/>
<dbReference type="SUPFAM" id="SSF46785">
    <property type="entry name" value="Winged helix' DNA-binding domain"/>
    <property type="match status" value="1"/>
</dbReference>
<name>A0A926RXF0_9BACI</name>
<reference evidence="6" key="1">
    <citation type="submission" date="2020-09" db="EMBL/GenBank/DDBJ databases">
        <title>A novel bacterium of genus Bacillus, isolated from South China Sea.</title>
        <authorList>
            <person name="Huang H."/>
            <person name="Mo K."/>
            <person name="Hu Y."/>
        </authorList>
    </citation>
    <scope>NUCLEOTIDE SEQUENCE</scope>
    <source>
        <strain evidence="6">IB182487</strain>
    </source>
</reference>
<dbReference type="PROSITE" id="PS50949">
    <property type="entry name" value="HTH_GNTR"/>
    <property type="match status" value="1"/>
</dbReference>
<dbReference type="Proteomes" id="UP000626844">
    <property type="component" value="Unassembled WGS sequence"/>
</dbReference>
<accession>A0A926RXF0</accession>
<keyword evidence="1" id="KW-0805">Transcription regulation</keyword>